<proteinExistence type="predicted"/>
<dbReference type="AlphaFoldDB" id="A0A5B8UAE5"/>
<dbReference type="Proteomes" id="UP000321805">
    <property type="component" value="Chromosome"/>
</dbReference>
<dbReference type="InterPro" id="IPR016709">
    <property type="entry name" value="HadA-like"/>
</dbReference>
<name>A0A5B8UAE5_9ACTN</name>
<dbReference type="Gene3D" id="3.10.129.10">
    <property type="entry name" value="Hotdog Thioesterase"/>
    <property type="match status" value="1"/>
</dbReference>
<evidence type="ECO:0000313" key="3">
    <source>
        <dbReference type="Proteomes" id="UP000321805"/>
    </source>
</evidence>
<dbReference type="Pfam" id="PF13452">
    <property type="entry name" value="FAS1_DH_region"/>
    <property type="match status" value="1"/>
</dbReference>
<keyword evidence="3" id="KW-1185">Reference proteome</keyword>
<dbReference type="CDD" id="cd03441">
    <property type="entry name" value="R_hydratase_like"/>
    <property type="match status" value="1"/>
</dbReference>
<evidence type="ECO:0000259" key="1">
    <source>
        <dbReference type="Pfam" id="PF13452"/>
    </source>
</evidence>
<feature type="domain" description="FAS1-like dehydratase" evidence="1">
    <location>
        <begin position="7"/>
        <end position="135"/>
    </location>
</feature>
<reference evidence="2 3" key="1">
    <citation type="journal article" date="2018" name="J. Microbiol.">
        <title>Baekduia soli gen. nov., sp. nov., a novel bacterium isolated from the soil of Baekdu Mountain and proposal of a novel family name, Baekduiaceae fam. nov.</title>
        <authorList>
            <person name="An D.S."/>
            <person name="Siddiqi M.Z."/>
            <person name="Kim K.H."/>
            <person name="Yu H.S."/>
            <person name="Im W.T."/>
        </authorList>
    </citation>
    <scope>NUCLEOTIDE SEQUENCE [LARGE SCALE GENOMIC DNA]</scope>
    <source>
        <strain evidence="2 3">BR7-21</strain>
    </source>
</reference>
<dbReference type="SUPFAM" id="SSF54637">
    <property type="entry name" value="Thioesterase/thiol ester dehydrase-isomerase"/>
    <property type="match status" value="1"/>
</dbReference>
<dbReference type="OrthoDB" id="5415111at2"/>
<evidence type="ECO:0000313" key="2">
    <source>
        <dbReference type="EMBL" id="QEC49642.1"/>
    </source>
</evidence>
<sequence length="146" mass="15495">MAVNADAVGKTYPPVLYAVGREKIKEFALATGETEPLYLDHEAARAAGYRDVVAPPMFAVVYSGAAVSPVMFDPEVGIDFALLVHGGQEFTWGPLVVAGDEIETTVLVKAISERGGNAFYVFESVSTNQDGHTVCVGTWSNVVRGA</sequence>
<dbReference type="InterPro" id="IPR029069">
    <property type="entry name" value="HotDog_dom_sf"/>
</dbReference>
<organism evidence="2 3">
    <name type="scientific">Baekduia soli</name>
    <dbReference type="NCBI Taxonomy" id="496014"/>
    <lineage>
        <taxon>Bacteria</taxon>
        <taxon>Bacillati</taxon>
        <taxon>Actinomycetota</taxon>
        <taxon>Thermoleophilia</taxon>
        <taxon>Solirubrobacterales</taxon>
        <taxon>Baekduiaceae</taxon>
        <taxon>Baekduia</taxon>
    </lineage>
</organism>
<protein>
    <submittedName>
        <fullName evidence="2">MaoC family dehydratase</fullName>
    </submittedName>
</protein>
<dbReference type="KEGG" id="bsol:FSW04_20060"/>
<dbReference type="PIRSF" id="PIRSF018072">
    <property type="entry name" value="UCP018072"/>
    <property type="match status" value="1"/>
</dbReference>
<dbReference type="InterPro" id="IPR039569">
    <property type="entry name" value="FAS1-like_DH_region"/>
</dbReference>
<dbReference type="RefSeq" id="WP_146922007.1">
    <property type="nucleotide sequence ID" value="NZ_CP042430.1"/>
</dbReference>
<dbReference type="EMBL" id="CP042430">
    <property type="protein sequence ID" value="QEC49642.1"/>
    <property type="molecule type" value="Genomic_DNA"/>
</dbReference>
<gene>
    <name evidence="2" type="ORF">FSW04_20060</name>
</gene>
<accession>A0A5B8UAE5</accession>